<reference evidence="4 5" key="1">
    <citation type="submission" date="2016-10" db="EMBL/GenBank/DDBJ databases">
        <authorList>
            <person name="de Groot N.N."/>
        </authorList>
    </citation>
    <scope>NUCLEOTIDE SEQUENCE [LARGE SCALE GENOMIC DNA]</scope>
    <source>
        <strain evidence="4 5">LMG 23650</strain>
    </source>
</reference>
<evidence type="ECO:0000259" key="3">
    <source>
        <dbReference type="PROSITE" id="PS51186"/>
    </source>
</evidence>
<evidence type="ECO:0000313" key="5">
    <source>
        <dbReference type="Proteomes" id="UP000199548"/>
    </source>
</evidence>
<protein>
    <submittedName>
        <fullName evidence="4">Predicted N-acetyltransferase YhbS</fullName>
    </submittedName>
</protein>
<keyword evidence="5" id="KW-1185">Reference proteome</keyword>
<dbReference type="EMBL" id="FOQU01000002">
    <property type="protein sequence ID" value="SFI26772.1"/>
    <property type="molecule type" value="Genomic_DNA"/>
</dbReference>
<dbReference type="Proteomes" id="UP000199548">
    <property type="component" value="Unassembled WGS sequence"/>
</dbReference>
<dbReference type="InterPro" id="IPR016181">
    <property type="entry name" value="Acyl_CoA_acyltransferase"/>
</dbReference>
<dbReference type="Gene3D" id="3.40.630.30">
    <property type="match status" value="1"/>
</dbReference>
<dbReference type="OrthoDB" id="9789603at2"/>
<dbReference type="SUPFAM" id="SSF55729">
    <property type="entry name" value="Acyl-CoA N-acyltransferases (Nat)"/>
    <property type="match status" value="1"/>
</dbReference>
<dbReference type="GO" id="GO:0016747">
    <property type="term" value="F:acyltransferase activity, transferring groups other than amino-acyl groups"/>
    <property type="evidence" value="ECO:0007669"/>
    <property type="project" value="InterPro"/>
</dbReference>
<keyword evidence="2" id="KW-0012">Acyltransferase</keyword>
<dbReference type="PANTHER" id="PTHR43877">
    <property type="entry name" value="AMINOALKYLPHOSPHONATE N-ACETYLTRANSFERASE-RELATED-RELATED"/>
    <property type="match status" value="1"/>
</dbReference>
<dbReference type="InterPro" id="IPR000182">
    <property type="entry name" value="GNAT_dom"/>
</dbReference>
<dbReference type="PROSITE" id="PS51186">
    <property type="entry name" value="GNAT"/>
    <property type="match status" value="1"/>
</dbReference>
<sequence>MESIVFRSALLSDVPAIVALLADDAIGSHREVLGEPLDSRYVEAFRAIEADTNQRLVVVVDGNEVIGTLQLSFVPGLARTGMWRGQIEAVRIAAHRRASGLGQRMIEWAIEECRARHCGLVQLTTDKSRADAQRFYDRLGFTASHEGYKLAL</sequence>
<dbReference type="AlphaFoldDB" id="A0A1I3GTZ1"/>
<evidence type="ECO:0000313" key="4">
    <source>
        <dbReference type="EMBL" id="SFI26772.1"/>
    </source>
</evidence>
<dbReference type="RefSeq" id="WP_091010478.1">
    <property type="nucleotide sequence ID" value="NZ_CP041745.1"/>
</dbReference>
<organism evidence="4 5">
    <name type="scientific">Paraburkholderia megapolitana</name>
    <dbReference type="NCBI Taxonomy" id="420953"/>
    <lineage>
        <taxon>Bacteria</taxon>
        <taxon>Pseudomonadati</taxon>
        <taxon>Pseudomonadota</taxon>
        <taxon>Betaproteobacteria</taxon>
        <taxon>Burkholderiales</taxon>
        <taxon>Burkholderiaceae</taxon>
        <taxon>Paraburkholderia</taxon>
    </lineage>
</organism>
<accession>A0A1I3GTZ1</accession>
<evidence type="ECO:0000256" key="1">
    <source>
        <dbReference type="ARBA" id="ARBA00022679"/>
    </source>
</evidence>
<dbReference type="STRING" id="420953.SAMN05192543_102683"/>
<dbReference type="Pfam" id="PF00583">
    <property type="entry name" value="Acetyltransf_1"/>
    <property type="match status" value="1"/>
</dbReference>
<feature type="domain" description="N-acetyltransferase" evidence="3">
    <location>
        <begin position="4"/>
        <end position="152"/>
    </location>
</feature>
<gene>
    <name evidence="4" type="ORF">SAMN05192543_102683</name>
</gene>
<name>A0A1I3GTZ1_9BURK</name>
<proteinExistence type="predicted"/>
<dbReference type="InterPro" id="IPR050832">
    <property type="entry name" value="Bact_Acetyltransf"/>
</dbReference>
<dbReference type="PANTHER" id="PTHR43877:SF2">
    <property type="entry name" value="AMINOALKYLPHOSPHONATE N-ACETYLTRANSFERASE-RELATED"/>
    <property type="match status" value="1"/>
</dbReference>
<evidence type="ECO:0000256" key="2">
    <source>
        <dbReference type="ARBA" id="ARBA00023315"/>
    </source>
</evidence>
<keyword evidence="1 4" id="KW-0808">Transferase</keyword>